<evidence type="ECO:0000313" key="2">
    <source>
        <dbReference type="EMBL" id="ABD69101.1"/>
    </source>
</evidence>
<dbReference type="InterPro" id="IPR014001">
    <property type="entry name" value="Helicase_ATP-bd"/>
</dbReference>
<name>Q21YQ2_ALBFT</name>
<dbReference type="SUPFAM" id="SSF52540">
    <property type="entry name" value="P-loop containing nucleoside triphosphate hydrolases"/>
    <property type="match status" value="1"/>
</dbReference>
<dbReference type="Pfam" id="PF22679">
    <property type="entry name" value="T1R_D3-like"/>
    <property type="match status" value="1"/>
</dbReference>
<dbReference type="PANTHER" id="PTHR42927:SF1">
    <property type="entry name" value="HELICASE SUPERFAMILY 1 AND 2 DOMAIN-CONTAINING PROTEIN"/>
    <property type="match status" value="1"/>
</dbReference>
<evidence type="ECO:0000313" key="3">
    <source>
        <dbReference type="Proteomes" id="UP000008332"/>
    </source>
</evidence>
<dbReference type="Proteomes" id="UP000008332">
    <property type="component" value="Chromosome"/>
</dbReference>
<dbReference type="InterPro" id="IPR055180">
    <property type="entry name" value="HsdR_RecA-like_helicase_dom_2"/>
</dbReference>
<dbReference type="HOGENOM" id="CLU_285095_0_0_4"/>
<dbReference type="OrthoDB" id="9758243at2"/>
<organism evidence="2 3">
    <name type="scientific">Albidiferax ferrireducens (strain ATCC BAA-621 / DSM 15236 / T118)</name>
    <name type="common">Rhodoferax ferrireducens</name>
    <dbReference type="NCBI Taxonomy" id="338969"/>
    <lineage>
        <taxon>Bacteria</taxon>
        <taxon>Pseudomonadati</taxon>
        <taxon>Pseudomonadota</taxon>
        <taxon>Betaproteobacteria</taxon>
        <taxon>Burkholderiales</taxon>
        <taxon>Comamonadaceae</taxon>
        <taxon>Rhodoferax</taxon>
    </lineage>
</organism>
<protein>
    <submittedName>
        <fullName evidence="2">Type III restriction enzyme, res subunit</fullName>
    </submittedName>
</protein>
<dbReference type="RefSeq" id="WP_011463669.1">
    <property type="nucleotide sequence ID" value="NC_007908.1"/>
</dbReference>
<dbReference type="InterPro" id="IPR040980">
    <property type="entry name" value="SWI2_SNF2"/>
</dbReference>
<dbReference type="Pfam" id="PF18766">
    <property type="entry name" value="SWI2_SNF2"/>
    <property type="match status" value="1"/>
</dbReference>
<dbReference type="PANTHER" id="PTHR42927">
    <property type="entry name" value="HELICASE SUPERFAMILY 1 AND 2 DOMAIN-CONTAINING PROTEIN"/>
    <property type="match status" value="1"/>
</dbReference>
<keyword evidence="3" id="KW-1185">Reference proteome</keyword>
<dbReference type="REBASE" id="12090">
    <property type="entry name" value="RfeDORF1365P"/>
</dbReference>
<proteinExistence type="predicted"/>
<accession>Q21YQ2</accession>
<dbReference type="SMART" id="SM00487">
    <property type="entry name" value="DEXDc"/>
    <property type="match status" value="1"/>
</dbReference>
<reference evidence="3" key="1">
    <citation type="submission" date="2006-02" db="EMBL/GenBank/DDBJ databases">
        <title>Complete sequence of chromosome of Rhodoferax ferrireducens DSM 15236.</title>
        <authorList>
            <person name="Copeland A."/>
            <person name="Lucas S."/>
            <person name="Lapidus A."/>
            <person name="Barry K."/>
            <person name="Detter J.C."/>
            <person name="Glavina del Rio T."/>
            <person name="Hammon N."/>
            <person name="Israni S."/>
            <person name="Pitluck S."/>
            <person name="Brettin T."/>
            <person name="Bruce D."/>
            <person name="Han C."/>
            <person name="Tapia R."/>
            <person name="Gilna P."/>
            <person name="Kiss H."/>
            <person name="Schmutz J."/>
            <person name="Larimer F."/>
            <person name="Land M."/>
            <person name="Kyrpides N."/>
            <person name="Ivanova N."/>
            <person name="Richardson P."/>
        </authorList>
    </citation>
    <scope>NUCLEOTIDE SEQUENCE [LARGE SCALE GENOMIC DNA]</scope>
    <source>
        <strain evidence="3">ATCC BAA-621 / DSM 15236 / T118</strain>
    </source>
</reference>
<dbReference type="InterPro" id="IPR027417">
    <property type="entry name" value="P-loop_NTPase"/>
</dbReference>
<gene>
    <name evidence="2" type="ordered locus">Rfer_1367</name>
</gene>
<dbReference type="eggNOG" id="COG0610">
    <property type="taxonomic scope" value="Bacteria"/>
</dbReference>
<sequence length="1289" mass="142863">MAHGFKESDFQNGIFIPYLTAPQPGGLDWIQGKPTDIDAARWIVPGDLLHFLRDGCPLNVAAFAKASKGYGSDMDFLQAFLLDALLPKIEAKANAAFVLRESITFAGQSFVLWNEAPRTGADSGAADLFKKNYLRVIPEAPFERVFPHSNKRIKRRPDVVFFVNGLYLSYAELKTAQTGQTAAGHGRKKIAHDCIEAGSAALQEARERYAAQGGKWPGFRHRDLREKERQEIRQSICLYEKAAHISCVDMGAMMILSDIEWLLPEIDDAIEANDTQALVETLPGKVMDAFMRAAEMRDKPASEALADHLASFFSAADGVDREIYFFNQIRPSRTTTGTEILRPRPAQRAMLHQSVKRVCALYADESKSKINEPDIRAALAESLPDLDPKKVNEIVAKTLLHRNGQESHSILLQGAAGLGKTNVIVWLAQALSDMPDPRSKAASPLFDLCILLTDRTELRQNVAEEAARLGATKNIVAEAETFKGLYDSLQDGARVVVVNIQKFPSIKRLAQDDAALSKLLTGKRVAFIIDEVHRSQGGVLHDATIEIFDEWGSLRPAGAKRNLIIGLTATPRDEVLARFGEWRAPRAAGDDIRWAPYFAYTMTQAIRERVILNPIQNVIRFEDHLQYRITDTVQKLRPGDELRPPSSDEIYQNPDRQSMVAKNAALVFVAKTMMAIRPPGGRALGDGKAMFAAHSIKAAIAYQPLLRAELDKLADDPRFVEHAQAIKATPVLLLYTDKQGEASCASLNGGRNQDAIIDEFRRKGEGAKQGAKVHNALIVVVDKLLTGFDEPTLHTLFIDRGMDDVLLFQAACRVNRWRKWKNDCLLVDFSHDGVVSKNLPKVFAKYGGLTVSSLDAMELKDKMDAAFKVFFDEKDINAHWRAWKATSSGGKDQESATGLSDFLDGLVKNEVERAKTIRKAGSAWLSSRERLSGILDFTKPALAKHADEKRAAFAEQVVKHLASKLRDDDDRVGAVFDIDLVEDAVGWGLDELPEAEEKKKKPKGEAGLPHSVGGLMSSLDAIELLAALQLTEQQKLQLIEKLKSFLIALFQVIDNEGAKRNNDIHRKMIQAMANEGADFPWDERFTKFKGLLDTTATNLKILTHPDRKALLLPLLKRPELMMADYEEWVVSEGASIAMGDQPVEREVVKTSASKVLDELRSIKQRSAEFLRLQLGVDSKWSQINDAFWSVIVKSDRRVLCLADLSPIADAGGWQQSELLAVLGLLGAPKAALLRMELRAPDGTEVPAEEVSQKLAAWWKSKTMTDAEWKAWASQYAVSWSPVVAQGAAK</sequence>
<dbReference type="KEGG" id="rfr:Rfer_1367"/>
<feature type="domain" description="Helicase ATP-binding" evidence="1">
    <location>
        <begin position="339"/>
        <end position="595"/>
    </location>
</feature>
<evidence type="ECO:0000259" key="1">
    <source>
        <dbReference type="SMART" id="SM00487"/>
    </source>
</evidence>
<dbReference type="Gene3D" id="3.40.50.300">
    <property type="entry name" value="P-loop containing nucleotide triphosphate hydrolases"/>
    <property type="match status" value="2"/>
</dbReference>
<dbReference type="EMBL" id="CP000267">
    <property type="protein sequence ID" value="ABD69101.1"/>
    <property type="molecule type" value="Genomic_DNA"/>
</dbReference>
<dbReference type="STRING" id="338969.Rfer_1367"/>